<dbReference type="Proteomes" id="UP000271291">
    <property type="component" value="Chromosome"/>
</dbReference>
<protein>
    <submittedName>
        <fullName evidence="1">Uncharacterized protein</fullName>
    </submittedName>
</protein>
<dbReference type="KEGG" id="sgd:ELQ87_19210"/>
<evidence type="ECO:0000313" key="2">
    <source>
        <dbReference type="EMBL" id="QCN86978.1"/>
    </source>
</evidence>
<dbReference type="EMBL" id="CP029078">
    <property type="protein sequence ID" value="QCN86978.1"/>
    <property type="molecule type" value="Genomic_DNA"/>
</dbReference>
<evidence type="ECO:0000313" key="4">
    <source>
        <dbReference type="Proteomes" id="UP000501753"/>
    </source>
</evidence>
<reference evidence="1 3" key="2">
    <citation type="submission" date="2018-12" db="EMBL/GenBank/DDBJ databases">
        <title>Streptomyces griseoviridis F1-27 complete genome.</title>
        <authorList>
            <person name="Mariita R.M."/>
            <person name="Sello J.K."/>
        </authorList>
    </citation>
    <scope>NUCLEOTIDE SEQUENCE [LARGE SCALE GENOMIC DNA]</scope>
    <source>
        <strain evidence="1 3">F1-27</strain>
    </source>
</reference>
<dbReference type="EMBL" id="CP034687">
    <property type="protein sequence ID" value="AZS86162.1"/>
    <property type="molecule type" value="Genomic_DNA"/>
</dbReference>
<dbReference type="OrthoDB" id="4171095at2"/>
<name>A0A3S9ZEB8_STRGD</name>
<dbReference type="AlphaFoldDB" id="A0A3S9ZEB8"/>
<reference evidence="2 4" key="1">
    <citation type="submission" date="2018-04" db="EMBL/GenBank/DDBJ databases">
        <title>Complete genome sequences of Streptomyces griseoviridis K61 and characterization of antagonistic properties of biological control agents.</title>
        <authorList>
            <person name="Mariita R.M."/>
            <person name="Sello J.K."/>
        </authorList>
    </citation>
    <scope>NUCLEOTIDE SEQUENCE [LARGE SCALE GENOMIC DNA]</scope>
    <source>
        <strain evidence="2 4">K61</strain>
    </source>
</reference>
<keyword evidence="4" id="KW-1185">Reference proteome</keyword>
<evidence type="ECO:0000313" key="1">
    <source>
        <dbReference type="EMBL" id="AZS86162.1"/>
    </source>
</evidence>
<sequence>MAVQSLTGGLLGDLEAIVARVSQIPALERLAEHFDPQRLYGGPGSEYLATTAQMNARLGEISAAAHSDFCAVQPGEPADRDPAILRLGVERTRAALQRGVQVRSIYHRSAHEHYQTRDYIHAMIADGARCGHPLFPAPDL</sequence>
<dbReference type="RefSeq" id="WP_127178988.1">
    <property type="nucleotide sequence ID" value="NZ_CP029078.1"/>
</dbReference>
<accession>A0A3S9ZEB8</accession>
<gene>
    <name evidence="2" type="ORF">DDJ31_20075</name>
    <name evidence="1" type="ORF">ELQ87_19210</name>
</gene>
<organism evidence="1 3">
    <name type="scientific">Streptomyces griseoviridis</name>
    <dbReference type="NCBI Taxonomy" id="45398"/>
    <lineage>
        <taxon>Bacteria</taxon>
        <taxon>Bacillati</taxon>
        <taxon>Actinomycetota</taxon>
        <taxon>Actinomycetes</taxon>
        <taxon>Kitasatosporales</taxon>
        <taxon>Streptomycetaceae</taxon>
        <taxon>Streptomyces</taxon>
    </lineage>
</organism>
<evidence type="ECO:0000313" key="3">
    <source>
        <dbReference type="Proteomes" id="UP000271291"/>
    </source>
</evidence>
<dbReference type="Proteomes" id="UP000501753">
    <property type="component" value="Chromosome"/>
</dbReference>
<proteinExistence type="predicted"/>